<comment type="caution">
    <text evidence="8">The sequence shown here is derived from an EMBL/GenBank/DDBJ whole genome shotgun (WGS) entry which is preliminary data.</text>
</comment>
<dbReference type="Gene3D" id="3.40.50.150">
    <property type="entry name" value="Vaccinia Virus protein VP39"/>
    <property type="match status" value="1"/>
</dbReference>
<dbReference type="InterPro" id="IPR013103">
    <property type="entry name" value="RVT_2"/>
</dbReference>
<dbReference type="InterPro" id="IPR029063">
    <property type="entry name" value="SAM-dependent_MTases_sf"/>
</dbReference>
<dbReference type="PROSITE" id="PS01261">
    <property type="entry name" value="UPF0020"/>
    <property type="match status" value="1"/>
</dbReference>
<feature type="repeat" description="PPR" evidence="5">
    <location>
        <begin position="2227"/>
        <end position="2261"/>
    </location>
</feature>
<dbReference type="SUPFAM" id="SSF53098">
    <property type="entry name" value="Ribonuclease H-like"/>
    <property type="match status" value="1"/>
</dbReference>
<evidence type="ECO:0000259" key="7">
    <source>
        <dbReference type="PROSITE" id="PS50158"/>
    </source>
</evidence>
<keyword evidence="9" id="KW-1185">Reference proteome</keyword>
<feature type="region of interest" description="Disordered" evidence="6">
    <location>
        <begin position="970"/>
        <end position="995"/>
    </location>
</feature>
<dbReference type="InterPro" id="IPR011990">
    <property type="entry name" value="TPR-like_helical_dom_sf"/>
</dbReference>
<dbReference type="InterPro" id="IPR036397">
    <property type="entry name" value="RNaseH_sf"/>
</dbReference>
<dbReference type="SUPFAM" id="SSF53335">
    <property type="entry name" value="S-adenosyl-L-methionine-dependent methyltransferases"/>
    <property type="match status" value="1"/>
</dbReference>
<keyword evidence="4" id="KW-0862">Zinc</keyword>
<feature type="region of interest" description="Disordered" evidence="6">
    <location>
        <begin position="562"/>
        <end position="611"/>
    </location>
</feature>
<evidence type="ECO:0000256" key="4">
    <source>
        <dbReference type="PROSITE-ProRule" id="PRU00047"/>
    </source>
</evidence>
<dbReference type="EMBL" id="CAXAMM010017491">
    <property type="protein sequence ID" value="CAK9041283.1"/>
    <property type="molecule type" value="Genomic_DNA"/>
</dbReference>
<organism evidence="8 9">
    <name type="scientific">Durusdinium trenchii</name>
    <dbReference type="NCBI Taxonomy" id="1381693"/>
    <lineage>
        <taxon>Eukaryota</taxon>
        <taxon>Sar</taxon>
        <taxon>Alveolata</taxon>
        <taxon>Dinophyceae</taxon>
        <taxon>Suessiales</taxon>
        <taxon>Symbiodiniaceae</taxon>
        <taxon>Durusdinium</taxon>
    </lineage>
</organism>
<protein>
    <submittedName>
        <fullName evidence="8">Retrovirus-related Pol polyprotein from transposon RE1 (Retro element 1) (AtRE1)</fullName>
    </submittedName>
</protein>
<reference evidence="8 9" key="1">
    <citation type="submission" date="2024-02" db="EMBL/GenBank/DDBJ databases">
        <authorList>
            <person name="Chen Y."/>
            <person name="Shah S."/>
            <person name="Dougan E. K."/>
            <person name="Thang M."/>
            <person name="Chan C."/>
        </authorList>
    </citation>
    <scope>NUCLEOTIDE SEQUENCE [LARGE SCALE GENOMIC DNA]</scope>
</reference>
<dbReference type="Gene3D" id="3.30.420.10">
    <property type="entry name" value="Ribonuclease H-like superfamily/Ribonuclease H"/>
    <property type="match status" value="1"/>
</dbReference>
<evidence type="ECO:0000256" key="2">
    <source>
        <dbReference type="ARBA" id="ARBA00022679"/>
    </source>
</evidence>
<dbReference type="PROSITE" id="PS51375">
    <property type="entry name" value="PPR"/>
    <property type="match status" value="2"/>
</dbReference>
<dbReference type="InterPro" id="IPR012337">
    <property type="entry name" value="RNaseH-like_sf"/>
</dbReference>
<dbReference type="PROSITE" id="PS50158">
    <property type="entry name" value="ZF_CCHC"/>
    <property type="match status" value="1"/>
</dbReference>
<name>A0ABP0LRD5_9DINO</name>
<dbReference type="NCBIfam" id="TIGR00756">
    <property type="entry name" value="PPR"/>
    <property type="match status" value="1"/>
</dbReference>
<dbReference type="InterPro" id="IPR002885">
    <property type="entry name" value="PPR_rpt"/>
</dbReference>
<accession>A0ABP0LRD5</accession>
<dbReference type="PANTHER" id="PTHR47936">
    <property type="entry name" value="PPR_LONG DOMAIN-CONTAINING PROTEIN"/>
    <property type="match status" value="1"/>
</dbReference>
<feature type="compositionally biased region" description="Basic and acidic residues" evidence="6">
    <location>
        <begin position="1297"/>
        <end position="1308"/>
    </location>
</feature>
<feature type="region of interest" description="Disordered" evidence="6">
    <location>
        <begin position="706"/>
        <end position="730"/>
    </location>
</feature>
<proteinExistence type="predicted"/>
<feature type="compositionally biased region" description="Acidic residues" evidence="6">
    <location>
        <begin position="970"/>
        <end position="990"/>
    </location>
</feature>
<keyword evidence="4" id="KW-0863">Zinc-finger</keyword>
<evidence type="ECO:0000256" key="6">
    <source>
        <dbReference type="SAM" id="MobiDB-lite"/>
    </source>
</evidence>
<evidence type="ECO:0000256" key="5">
    <source>
        <dbReference type="PROSITE-ProRule" id="PRU00708"/>
    </source>
</evidence>
<evidence type="ECO:0000313" key="9">
    <source>
        <dbReference type="Proteomes" id="UP001642464"/>
    </source>
</evidence>
<evidence type="ECO:0000313" key="8">
    <source>
        <dbReference type="EMBL" id="CAK9041283.1"/>
    </source>
</evidence>
<feature type="region of interest" description="Disordered" evidence="6">
    <location>
        <begin position="1"/>
        <end position="47"/>
    </location>
</feature>
<feature type="compositionally biased region" description="Acidic residues" evidence="6">
    <location>
        <begin position="1280"/>
        <end position="1296"/>
    </location>
</feature>
<keyword evidence="1" id="KW-0489">Methyltransferase</keyword>
<sequence>MPAPAGGDGADEPGGFAAASTAEPRTTRTAEYVHRERDPPPSYDGENPEVTFRQFEKQVLLWQYETDIPEAKRGVKLLRQLTGAASVAVDDLEVADITSEHGVKNIMQKLREFFTPHLEVSLPRAFETAVYGTPKQPKETFAEYAKRMERCFNNLTKEGVDLPGDARGYIMYRQAALTEAQDHKLLTWSQGKYGRAEITSALRRLDKVIRDGKSKSSFQTEEAYMFEEPYGEGYETAEPYCPIPDDDDGNFVYIAEGDLDNVFDEAEAQEALASYQEVRQQLKDQRLGRGYFPGKGKGKPSVSAKGKDKGKRRVHIEQLKLRTRCRRCQQVGHWERECQAKPKEDNRAFFIRLDDQSPEVAESKGSFWIRHDPEEQRTQGGSDAVFEADRSGAGAYMERQLGEPAFCGITTKSHHGVVDTAAEGGSVGLGPLKAIEYELSQRSLKVKWIPKKSQAKGAKKLVGVQPTQDATPMEVHPKVHNPKVPLRNWRVVLDKIAVILVLAAVQDAIQRARQLPPLKSKIGPAVAVSTCLRPKTQLREGGNGSASYIVCRQCHSRWAHDQRAADVRKMPKQGPLSLKPGATTSTSTPPSTPPRASSNLAALPSPAPGTPDVMEAFQMAMRGPPTGPTAEQMNMMQETLRQQTEGQTAFLMHQLRNEQAASVIKMSEINMAQMQHFSEEVKRAAQATREQELRQEKLMQMIVQMREERDQPDPEASSKGMPPPSTKAYQCKCGVPAERLQVKKEESPRKGRWFWRLVRWVRKAQKGRHFMTAARSYYTQDKEKGIQKKIDGFIPKNAGDIMVEVYLTRRGEREDLWDELKNSSYSRRDRQNLQKEFDRKQMWKVLREESILFEHPAWATSWKEPELQKLCAHKRVQQVISHMCQFGVNVDGTGLNRKPTRWVTDMLPVAQRLDRQCDGRHPHVVLEGGNRTMKAQVYPPELYKEIVKGIQEHFQSKLQGQAFPVEVLAEEEDTDEEAAGDEENSGEAEDSYTVSEEEKKMVMKVHRAVGHPQKPEFIRFLRAARVKGEVIKWASKEFKCGGKMTTPILNMVDCGTNYQMCEMLKSKGPEEVWDTFMSTWVRTFGRPEVVVCDAGREFMGEFNQNAAAEGIVVHQIASRLPGRRGKQNGGHFKELLEKARSETVVQNERDLKRLMMEVEQAKNRYSNRSGFSPIQRQIGQWPRLPTAILSDEGVDPMLINGMMVDDIEKLREMRRVAHKAFCEYNARQSWKKAMRSRPRIWTEYKAGDYVFVFRAPRSRKRKHSSPLEEPSNKDFTNEPWPDEEGAPERQEEEEDEARAPRREVRMAPEVEEIDYTPTEMPQEGRPSGEEEMVRRRSIAEPEQEEAPAEAARDPFPDGVPETPPVRSRPGIRLTPTAEETQRAIDESISQAWRLDGHPDQSSGPVLQLQQTFRENNPYMVTKEWHFIDQNDYEDLAEEEEAMEAARKIRARRLDQKSKGRDYWEVDMKNGRVIRHHDRYRKAPFNPRICQDSPFPVEYLEPRRETIMRSSKNSLRTIEDDWTKKELPPQEEWWRGRTTFWMKSSPALEAWVAEKKGQDEVDLRQEDQGLEEWQQADLSEWNKVTGSGAVEVMSLKESQEVRANLKAEGKENRILPTKIARRYKPAEQPGEPPTKQSRLCIRGDQDPDAMELERFSPTLNTVNFNILLQLAANQGMMATVGDLRNAFCQSKPLVRPNGPLYFQQLKEGVVGLHPEQIVRIINGCYGLIDAPLHWRRSLTEDLKALGYESSALDPCIFKLYGSKRKNLLGAIAIEVDDLFTVGHQAHHEKMKKLQEKYKFGKYVTLKEEKEGAAFNGRRIKQTPDGGFLIDMQKFVEERLRPVPLEKGRKSAKKEAVNEAEKNAARATCGALNWLSKEGRPDAAGPSSLMASKLNRLTIEDITQLNAVVKDLKEHSKLSLRIQPLAKMKLSVVTDASYANNGFHSQGGHLVIAHESHLRDGVPAPTNILAWRSAKLQRVVNSTMAAETQSLSKGLAELTWTMLLMKELSDGTLNIRDWREHLKTEELMVISSEETESELRESLAVIDAKSLYDHLTRETIGGSDKRTAIEIQIIRDDLRRLQGQVKWVEHLAMIADGLTKINGSNAALREVIRSGFFGIRPVESAMTLRDAAKKAGHSSAELRRIGTHNILGSSMQLQADVLSFNGIMHACAVRGQLSRAEELLEQLVSSHLDDIYTYNSLINACVESGETERAEHWLEQIRLRRLQPNRVSFSSLVKGAARIGDVEEMQTWFDRMWEAGIEDEMVDLLPEGPARTGSPLRKALYRFRSFGEPELVEVLESALELQWLHGYPRVPAGEPQLTHGTYKYLSGMQPLTVRRMLDLVPAAGTILDPFCGSGAVLIEALAQGKSAIGCDALPLAVFVSYHHCDAGKPDLDKLKVVARDVAKPTSGKVKDWQSIQEGVKRLSQSPEKNALWFALVVGFKIAAQGSADVREDAGGSFMAAVHRYASRVQDLREMSLNWQSQVASWQ</sequence>
<gene>
    <name evidence="8" type="ORF">SCF082_LOCUS23869</name>
</gene>
<dbReference type="PANTHER" id="PTHR47936:SF1">
    <property type="entry name" value="PENTATRICOPEPTIDE REPEAT-CONTAINING PROTEIN GUN1, CHLOROPLASTIC"/>
    <property type="match status" value="1"/>
</dbReference>
<feature type="compositionally biased region" description="Low complexity" evidence="6">
    <location>
        <begin position="580"/>
        <end position="604"/>
    </location>
</feature>
<dbReference type="Proteomes" id="UP001642464">
    <property type="component" value="Unassembled WGS sequence"/>
</dbReference>
<keyword evidence="3" id="KW-0677">Repeat</keyword>
<evidence type="ECO:0000256" key="3">
    <source>
        <dbReference type="ARBA" id="ARBA00022737"/>
    </source>
</evidence>
<feature type="domain" description="CCHC-type" evidence="7">
    <location>
        <begin position="324"/>
        <end position="338"/>
    </location>
</feature>
<dbReference type="InterPro" id="IPR053943">
    <property type="entry name" value="RlmKL-like_Mtase_CS"/>
</dbReference>
<feature type="compositionally biased region" description="Basic and acidic residues" evidence="6">
    <location>
        <begin position="1326"/>
        <end position="1339"/>
    </location>
</feature>
<evidence type="ECO:0000256" key="1">
    <source>
        <dbReference type="ARBA" id="ARBA00022603"/>
    </source>
</evidence>
<dbReference type="Gene3D" id="1.25.40.10">
    <property type="entry name" value="Tetratricopeptide repeat domain"/>
    <property type="match status" value="1"/>
</dbReference>
<keyword evidence="2" id="KW-0808">Transferase</keyword>
<dbReference type="Pfam" id="PF01535">
    <property type="entry name" value="PPR"/>
    <property type="match status" value="1"/>
</dbReference>
<dbReference type="InterPro" id="IPR001878">
    <property type="entry name" value="Znf_CCHC"/>
</dbReference>
<dbReference type="Pfam" id="PF13041">
    <property type="entry name" value="PPR_2"/>
    <property type="match status" value="1"/>
</dbReference>
<feature type="repeat" description="PPR" evidence="5">
    <location>
        <begin position="2192"/>
        <end position="2226"/>
    </location>
</feature>
<dbReference type="Pfam" id="PF07727">
    <property type="entry name" value="RVT_2"/>
    <property type="match status" value="1"/>
</dbReference>
<feature type="region of interest" description="Disordered" evidence="6">
    <location>
        <begin position="1260"/>
        <end position="1404"/>
    </location>
</feature>
<feature type="compositionally biased region" description="Basic and acidic residues" evidence="6">
    <location>
        <begin position="25"/>
        <end position="39"/>
    </location>
</feature>
<keyword evidence="4" id="KW-0479">Metal-binding</keyword>
<feature type="region of interest" description="Disordered" evidence="6">
    <location>
        <begin position="288"/>
        <end position="310"/>
    </location>
</feature>